<dbReference type="PANTHER" id="PTHR10927">
    <property type="entry name" value="RIBOSOME MATURATION PROTEIN SBDS"/>
    <property type="match status" value="1"/>
</dbReference>
<sequence length="114" mass="12489">MPRGNDTQTIVHYKGKEDDFVIFVDSVNAFKGWKADKSVPLAQVVSGWKVFVTHKKGTQGIMDSASNGSLDNEFGTHKVEDVVMQILEKGTVQETESAERQGDRNIANGGTVPH</sequence>
<reference evidence="3 4" key="1">
    <citation type="journal article" date="2016" name="Nat. Commun.">
        <title>Ectomycorrhizal ecology is imprinted in the genome of the dominant symbiotic fungus Cenococcum geophilum.</title>
        <authorList>
            <consortium name="DOE Joint Genome Institute"/>
            <person name="Peter M."/>
            <person name="Kohler A."/>
            <person name="Ohm R.A."/>
            <person name="Kuo A."/>
            <person name="Krutzmann J."/>
            <person name="Morin E."/>
            <person name="Arend M."/>
            <person name="Barry K.W."/>
            <person name="Binder M."/>
            <person name="Choi C."/>
            <person name="Clum A."/>
            <person name="Copeland A."/>
            <person name="Grisel N."/>
            <person name="Haridas S."/>
            <person name="Kipfer T."/>
            <person name="LaButti K."/>
            <person name="Lindquist E."/>
            <person name="Lipzen A."/>
            <person name="Maire R."/>
            <person name="Meier B."/>
            <person name="Mihaltcheva S."/>
            <person name="Molinier V."/>
            <person name="Murat C."/>
            <person name="Poggeler S."/>
            <person name="Quandt C.A."/>
            <person name="Sperisen C."/>
            <person name="Tritt A."/>
            <person name="Tisserant E."/>
            <person name="Crous P.W."/>
            <person name="Henrissat B."/>
            <person name="Nehls U."/>
            <person name="Egli S."/>
            <person name="Spatafora J.W."/>
            <person name="Grigoriev I.V."/>
            <person name="Martin F.M."/>
        </authorList>
    </citation>
    <scope>NUCLEOTIDE SEQUENCE [LARGE SCALE GENOMIC DNA]</scope>
    <source>
        <strain evidence="3 4">CBS 459.81</strain>
    </source>
</reference>
<keyword evidence="4" id="KW-1185">Reference proteome</keyword>
<dbReference type="SUPFAM" id="SSF89895">
    <property type="entry name" value="FYSH domain"/>
    <property type="match status" value="1"/>
</dbReference>
<dbReference type="InterPro" id="IPR039100">
    <property type="entry name" value="Sdo1/SBDS-like"/>
</dbReference>
<proteinExistence type="predicted"/>
<dbReference type="Proteomes" id="UP000250266">
    <property type="component" value="Unassembled WGS sequence"/>
</dbReference>
<dbReference type="InterPro" id="IPR036786">
    <property type="entry name" value="Ribosome_mat_SBDS_N_sf"/>
</dbReference>
<dbReference type="PANTHER" id="PTHR10927:SF2">
    <property type="entry name" value="RESTRICTION OF TELOMERE CAPPING PROTEIN 3"/>
    <property type="match status" value="1"/>
</dbReference>
<evidence type="ECO:0000259" key="2">
    <source>
        <dbReference type="Pfam" id="PF01172"/>
    </source>
</evidence>
<gene>
    <name evidence="3" type="ORF">K432DRAFT_91156</name>
</gene>
<dbReference type="InterPro" id="IPR019783">
    <property type="entry name" value="SDO1/SBDS_N"/>
</dbReference>
<evidence type="ECO:0000313" key="3">
    <source>
        <dbReference type="EMBL" id="OCK84867.1"/>
    </source>
</evidence>
<dbReference type="EMBL" id="KV744829">
    <property type="protein sequence ID" value="OCK84867.1"/>
    <property type="molecule type" value="Genomic_DNA"/>
</dbReference>
<dbReference type="Pfam" id="PF01172">
    <property type="entry name" value="SBDS_N"/>
    <property type="match status" value="1"/>
</dbReference>
<accession>A0A8E2EIX7</accession>
<dbReference type="AlphaFoldDB" id="A0A8E2EIX7"/>
<organism evidence="3 4">
    <name type="scientific">Lepidopterella palustris CBS 459.81</name>
    <dbReference type="NCBI Taxonomy" id="1314670"/>
    <lineage>
        <taxon>Eukaryota</taxon>
        <taxon>Fungi</taxon>
        <taxon>Dikarya</taxon>
        <taxon>Ascomycota</taxon>
        <taxon>Pezizomycotina</taxon>
        <taxon>Dothideomycetes</taxon>
        <taxon>Pleosporomycetidae</taxon>
        <taxon>Mytilinidiales</taxon>
        <taxon>Argynnaceae</taxon>
        <taxon>Lepidopterella</taxon>
    </lineage>
</organism>
<evidence type="ECO:0000313" key="4">
    <source>
        <dbReference type="Proteomes" id="UP000250266"/>
    </source>
</evidence>
<dbReference type="OrthoDB" id="2567806at2759"/>
<dbReference type="Gene3D" id="3.30.1250.10">
    <property type="entry name" value="Ribosome maturation protein SBDS, N-terminal domain"/>
    <property type="match status" value="1"/>
</dbReference>
<feature type="region of interest" description="Disordered" evidence="1">
    <location>
        <begin position="92"/>
        <end position="114"/>
    </location>
</feature>
<protein>
    <submittedName>
        <fullName evidence="3">Putative RNA binding protein</fullName>
    </submittedName>
</protein>
<evidence type="ECO:0000256" key="1">
    <source>
        <dbReference type="SAM" id="MobiDB-lite"/>
    </source>
</evidence>
<name>A0A8E2EIX7_9PEZI</name>
<feature type="domain" description="Ribosome maturation protein SDO1/SBDS N-terminal" evidence="2">
    <location>
        <begin position="8"/>
        <end position="99"/>
    </location>
</feature>